<gene>
    <name evidence="1" type="ORF">CesoFtcFv8_025340</name>
</gene>
<accession>A0AAN8B3Z0</accession>
<sequence>MDLLSVRLSRRLHGGCEQKSGKMAATLRPSFSRLSSLSLSRRCRQGSCLQACKHLRSTRLKRQADGRTDGETSEQ</sequence>
<name>A0AAN8B3Z0_9TELE</name>
<reference evidence="1 2" key="1">
    <citation type="journal article" date="2023" name="Mol. Biol. Evol.">
        <title>Genomics of Secondarily Temperate Adaptation in the Only Non-Antarctic Icefish.</title>
        <authorList>
            <person name="Rivera-Colon A.G."/>
            <person name="Rayamajhi N."/>
            <person name="Minhas B.F."/>
            <person name="Madrigal G."/>
            <person name="Bilyk K.T."/>
            <person name="Yoon V."/>
            <person name="Hune M."/>
            <person name="Gregory S."/>
            <person name="Cheng C.H.C."/>
            <person name="Catchen J.M."/>
        </authorList>
    </citation>
    <scope>NUCLEOTIDE SEQUENCE [LARGE SCALE GENOMIC DNA]</scope>
    <source>
        <strain evidence="1">JC2023a</strain>
    </source>
</reference>
<comment type="caution">
    <text evidence="1">The sequence shown here is derived from an EMBL/GenBank/DDBJ whole genome shotgun (WGS) entry which is preliminary data.</text>
</comment>
<keyword evidence="2" id="KW-1185">Reference proteome</keyword>
<evidence type="ECO:0000313" key="2">
    <source>
        <dbReference type="Proteomes" id="UP001335648"/>
    </source>
</evidence>
<protein>
    <submittedName>
        <fullName evidence="1">Uncharacterized protein</fullName>
    </submittedName>
</protein>
<dbReference type="Proteomes" id="UP001335648">
    <property type="component" value="Unassembled WGS sequence"/>
</dbReference>
<dbReference type="AlphaFoldDB" id="A0AAN8B3Z0"/>
<dbReference type="EMBL" id="JAULUE010002066">
    <property type="protein sequence ID" value="KAK5877872.1"/>
    <property type="molecule type" value="Genomic_DNA"/>
</dbReference>
<evidence type="ECO:0000313" key="1">
    <source>
        <dbReference type="EMBL" id="KAK5877872.1"/>
    </source>
</evidence>
<proteinExistence type="predicted"/>
<organism evidence="1 2">
    <name type="scientific">Champsocephalus esox</name>
    <name type="common">pike icefish</name>
    <dbReference type="NCBI Taxonomy" id="159716"/>
    <lineage>
        <taxon>Eukaryota</taxon>
        <taxon>Metazoa</taxon>
        <taxon>Chordata</taxon>
        <taxon>Craniata</taxon>
        <taxon>Vertebrata</taxon>
        <taxon>Euteleostomi</taxon>
        <taxon>Actinopterygii</taxon>
        <taxon>Neopterygii</taxon>
        <taxon>Teleostei</taxon>
        <taxon>Neoteleostei</taxon>
        <taxon>Acanthomorphata</taxon>
        <taxon>Eupercaria</taxon>
        <taxon>Perciformes</taxon>
        <taxon>Notothenioidei</taxon>
        <taxon>Channichthyidae</taxon>
        <taxon>Champsocephalus</taxon>
    </lineage>
</organism>